<proteinExistence type="inferred from homology"/>
<dbReference type="PANTHER" id="PTHR46111">
    <property type="entry name" value="RIBOSOMAL RNA SMALL SUBUNIT METHYLTRANSFERASE I"/>
    <property type="match status" value="1"/>
</dbReference>
<keyword evidence="4 6" id="KW-0808">Transferase</keyword>
<reference evidence="8 9" key="1">
    <citation type="submission" date="2020-07" db="EMBL/GenBank/DDBJ databases">
        <title>non toxigenic Corynebacterium sp. nov from a clinical source.</title>
        <authorList>
            <person name="Bernier A.-M."/>
            <person name="Bernard K."/>
        </authorList>
    </citation>
    <scope>NUCLEOTIDE SEQUENCE [LARGE SCALE GENOMIC DNA]</scope>
    <source>
        <strain evidence="9">NML 93-0612</strain>
    </source>
</reference>
<dbReference type="EMBL" id="CP059833">
    <property type="protein sequence ID" value="QMV85772.1"/>
    <property type="molecule type" value="Genomic_DNA"/>
</dbReference>
<dbReference type="Proteomes" id="UP000515570">
    <property type="component" value="Chromosome"/>
</dbReference>
<sequence>MEPLGDLPRGIIIAATPLGNPYDASPRLRHALEHADVIAAEDTRRTRNLAAALGVEIRGQVVSNFDHNEQGRVTQLIDAARHGSVLVVTDAGMPSVSDPGFPLVEAAHDADVAVTCFPGPSAVPTALALSGLPVGRFAFDGFAPRKHGARRAWLESLKAEQRAVCFFESPHRIADTLADAAEVLGGSRRAAVCRELTKMFEEVRRGTLPELAKWAADGVKGEISVVIEGASDVVVDLEAVVAVAIERVHAGERVKAVAADLAASYGVSKKEIYDAVVSQKTGKS</sequence>
<dbReference type="InterPro" id="IPR008189">
    <property type="entry name" value="rRNA_ssu_MeTfrase_I"/>
</dbReference>
<protein>
    <recommendedName>
        <fullName evidence="6">Ribosomal RNA small subunit methyltransferase I</fullName>
        <ecNumber evidence="6">2.1.1.198</ecNumber>
    </recommendedName>
    <alternativeName>
        <fullName evidence="6">16S rRNA 2'-O-ribose C1402 methyltransferase</fullName>
    </alternativeName>
    <alternativeName>
        <fullName evidence="6">rRNA (cytidine-2'-O-)-methyltransferase RsmI</fullName>
    </alternativeName>
</protein>
<comment type="similarity">
    <text evidence="6">Belongs to the methyltransferase superfamily. RsmI family.</text>
</comment>
<dbReference type="InterPro" id="IPR000878">
    <property type="entry name" value="4pyrrol_Mease"/>
</dbReference>
<evidence type="ECO:0000256" key="3">
    <source>
        <dbReference type="ARBA" id="ARBA00022603"/>
    </source>
</evidence>
<keyword evidence="1 6" id="KW-0963">Cytoplasm</keyword>
<evidence type="ECO:0000256" key="2">
    <source>
        <dbReference type="ARBA" id="ARBA00022552"/>
    </source>
</evidence>
<dbReference type="SUPFAM" id="SSF53790">
    <property type="entry name" value="Tetrapyrrole methylase"/>
    <property type="match status" value="1"/>
</dbReference>
<keyword evidence="9" id="KW-1185">Reference proteome</keyword>
<dbReference type="AlphaFoldDB" id="A0A7G5FGN1"/>
<dbReference type="CDD" id="cd11648">
    <property type="entry name" value="RsmI"/>
    <property type="match status" value="1"/>
</dbReference>
<keyword evidence="3 6" id="KW-0489">Methyltransferase</keyword>
<dbReference type="FunFam" id="3.30.950.10:FF:000002">
    <property type="entry name" value="Ribosomal RNA small subunit methyltransferase I"/>
    <property type="match status" value="1"/>
</dbReference>
<dbReference type="RefSeq" id="WP_182386592.1">
    <property type="nucleotide sequence ID" value="NZ_CP059833.1"/>
</dbReference>
<feature type="domain" description="Tetrapyrrole methylase" evidence="7">
    <location>
        <begin position="11"/>
        <end position="212"/>
    </location>
</feature>
<evidence type="ECO:0000256" key="6">
    <source>
        <dbReference type="HAMAP-Rule" id="MF_01877"/>
    </source>
</evidence>
<evidence type="ECO:0000313" key="9">
    <source>
        <dbReference type="Proteomes" id="UP000515570"/>
    </source>
</evidence>
<keyword evidence="2 6" id="KW-0698">rRNA processing</keyword>
<evidence type="ECO:0000256" key="4">
    <source>
        <dbReference type="ARBA" id="ARBA00022679"/>
    </source>
</evidence>
<comment type="function">
    <text evidence="6">Catalyzes the 2'-O-methylation of the ribose of cytidine 1402 (C1402) in 16S rRNA.</text>
</comment>
<comment type="subcellular location">
    <subcellularLocation>
        <location evidence="6">Cytoplasm</location>
    </subcellularLocation>
</comment>
<gene>
    <name evidence="6 8" type="primary">rsmI</name>
    <name evidence="8" type="ORF">HW450_03290</name>
</gene>
<comment type="catalytic activity">
    <reaction evidence="6">
        <text>cytidine(1402) in 16S rRNA + S-adenosyl-L-methionine = 2'-O-methylcytidine(1402) in 16S rRNA + S-adenosyl-L-homocysteine + H(+)</text>
        <dbReference type="Rhea" id="RHEA:42924"/>
        <dbReference type="Rhea" id="RHEA-COMP:10285"/>
        <dbReference type="Rhea" id="RHEA-COMP:10286"/>
        <dbReference type="ChEBI" id="CHEBI:15378"/>
        <dbReference type="ChEBI" id="CHEBI:57856"/>
        <dbReference type="ChEBI" id="CHEBI:59789"/>
        <dbReference type="ChEBI" id="CHEBI:74495"/>
        <dbReference type="ChEBI" id="CHEBI:82748"/>
        <dbReference type="EC" id="2.1.1.198"/>
    </reaction>
</comment>
<dbReference type="Pfam" id="PF00590">
    <property type="entry name" value="TP_methylase"/>
    <property type="match status" value="1"/>
</dbReference>
<dbReference type="PIRSF" id="PIRSF005917">
    <property type="entry name" value="MTase_YraL"/>
    <property type="match status" value="1"/>
</dbReference>
<dbReference type="HAMAP" id="MF_01877">
    <property type="entry name" value="16SrRNA_methyltr_I"/>
    <property type="match status" value="1"/>
</dbReference>
<dbReference type="InterPro" id="IPR035996">
    <property type="entry name" value="4pyrrol_Methylase_sf"/>
</dbReference>
<accession>A0A7G5FGN1</accession>
<organism evidence="8 9">
    <name type="scientific">Corynebacterium hindlerae</name>
    <dbReference type="NCBI Taxonomy" id="699041"/>
    <lineage>
        <taxon>Bacteria</taxon>
        <taxon>Bacillati</taxon>
        <taxon>Actinomycetota</taxon>
        <taxon>Actinomycetes</taxon>
        <taxon>Mycobacteriales</taxon>
        <taxon>Corynebacteriaceae</taxon>
        <taxon>Corynebacterium</taxon>
    </lineage>
</organism>
<keyword evidence="5 6" id="KW-0949">S-adenosyl-L-methionine</keyword>
<dbReference type="Gene3D" id="3.30.950.10">
    <property type="entry name" value="Methyltransferase, Cobalt-precorrin-4 Transmethylase, Domain 2"/>
    <property type="match status" value="1"/>
</dbReference>
<dbReference type="InterPro" id="IPR014777">
    <property type="entry name" value="4pyrrole_Mease_sub1"/>
</dbReference>
<evidence type="ECO:0000256" key="5">
    <source>
        <dbReference type="ARBA" id="ARBA00022691"/>
    </source>
</evidence>
<evidence type="ECO:0000313" key="8">
    <source>
        <dbReference type="EMBL" id="QMV85772.1"/>
    </source>
</evidence>
<name>A0A7G5FGN1_9CORY</name>
<evidence type="ECO:0000259" key="7">
    <source>
        <dbReference type="Pfam" id="PF00590"/>
    </source>
</evidence>
<dbReference type="NCBIfam" id="TIGR00096">
    <property type="entry name" value="16S rRNA (cytidine(1402)-2'-O)-methyltransferase"/>
    <property type="match status" value="1"/>
</dbReference>
<dbReference type="GO" id="GO:0070677">
    <property type="term" value="F:rRNA (cytosine-2'-O-)-methyltransferase activity"/>
    <property type="evidence" value="ECO:0007669"/>
    <property type="project" value="UniProtKB-UniRule"/>
</dbReference>
<dbReference type="EC" id="2.1.1.198" evidence="6"/>
<evidence type="ECO:0000256" key="1">
    <source>
        <dbReference type="ARBA" id="ARBA00022490"/>
    </source>
</evidence>
<dbReference type="InterPro" id="IPR014776">
    <property type="entry name" value="4pyrrole_Mease_sub2"/>
</dbReference>
<dbReference type="PANTHER" id="PTHR46111:SF1">
    <property type="entry name" value="RIBOSOMAL RNA SMALL SUBUNIT METHYLTRANSFERASE I"/>
    <property type="match status" value="1"/>
</dbReference>
<dbReference type="Gene3D" id="3.40.1010.10">
    <property type="entry name" value="Cobalt-precorrin-4 Transmethylase, Domain 1"/>
    <property type="match status" value="1"/>
</dbReference>
<dbReference type="GO" id="GO:0005737">
    <property type="term" value="C:cytoplasm"/>
    <property type="evidence" value="ECO:0007669"/>
    <property type="project" value="UniProtKB-SubCell"/>
</dbReference>